<dbReference type="EMBL" id="AAOA02000001">
    <property type="protein sequence ID" value="EAQ95789.1"/>
    <property type="molecule type" value="Genomic_DNA"/>
</dbReference>
<reference evidence="3 4" key="2">
    <citation type="journal article" date="2009" name="PLoS ONE">
        <title>The photosynthetic apparatus and its regulation in the aerobic gammaproteobacterium Congregibacter litoralis gen. nov., sp. nov.</title>
        <authorList>
            <person name="Spring S."/>
            <person name="Lunsdorf H."/>
            <person name="Fuchs B.M."/>
            <person name="Tindall B.J."/>
        </authorList>
    </citation>
    <scope>NUCLEOTIDE SEQUENCE [LARGE SCALE GENOMIC DNA]</scope>
    <source>
        <strain evidence="3">KT71</strain>
    </source>
</reference>
<name>A4ADX9_9GAMM</name>
<dbReference type="OrthoDB" id="9815894at2"/>
<sequence>MSREFGNSPSFSVLLEEASRDLQCGHLSKAKALAERLDNRFPQQLDVLRLLAAISSRSGRFKDAVGYVDRALILDPNSAGLLAHKASSLASLRLFREARDAADHAQYRDLDDSHVLSTLGSVYTKCNALDAALNCFRRAVALAPEVDGHQYNLGTALRFSGEFAAAEKCFDLAIELNPRDYEAYYARSGLRVHSADSNHIREIENALAACTHPWRGEVLLRYALAKELEDMRHWKASFNQLARGARLREVNTRYDVANDVAKMAKLRAGFAPGVVTGSGEGAPSREPFFLLGLPRSGSTLVERILASHSHVTSAGELQNFAIEMMRLVHKRLGTTKAPIDSIVAESLRINCDVLGQAYLDSTRHITGATPHFIDKMPQNFLYIGLIHAALPNAKIIHIKRNAMDACYAMFKTLFKGAYPFSYSLNDLGEYYVAYSKLMEHWERCFPGKIYTVHYEDLVKDQSKSIRGILEFCELPWEDECLTFHQLDKPATTASAVEVRRPIYKSSVHKWEKFRKQLAPLESYLREHRCVH</sequence>
<protein>
    <submittedName>
        <fullName evidence="3">Tetratricopeptide repeat protein/Sulfotransferase domain protein</fullName>
    </submittedName>
</protein>
<evidence type="ECO:0000256" key="1">
    <source>
        <dbReference type="ARBA" id="ARBA00022679"/>
    </source>
</evidence>
<keyword evidence="1 3" id="KW-0808">Transferase</keyword>
<proteinExistence type="predicted"/>
<keyword evidence="4" id="KW-1185">Reference proteome</keyword>
<dbReference type="InterPro" id="IPR011990">
    <property type="entry name" value="TPR-like_helical_dom_sf"/>
</dbReference>
<dbReference type="PANTHER" id="PTHR12788:SF10">
    <property type="entry name" value="PROTEIN-TYROSINE SULFOTRANSFERASE"/>
    <property type="match status" value="1"/>
</dbReference>
<dbReference type="RefSeq" id="WP_008295156.1">
    <property type="nucleotide sequence ID" value="NZ_CM002299.1"/>
</dbReference>
<evidence type="ECO:0000313" key="3">
    <source>
        <dbReference type="EMBL" id="EAQ95789.1"/>
    </source>
</evidence>
<dbReference type="InterPro" id="IPR027417">
    <property type="entry name" value="P-loop_NTPase"/>
</dbReference>
<dbReference type="GO" id="GO:0008476">
    <property type="term" value="F:protein-tyrosine sulfotransferase activity"/>
    <property type="evidence" value="ECO:0007669"/>
    <property type="project" value="InterPro"/>
</dbReference>
<reference evidence="3 4" key="1">
    <citation type="journal article" date="2007" name="Proc. Natl. Acad. Sci. U.S.A.">
        <title>Characterization of a marine gammaproteobacterium capable of aerobic anoxygenic photosynthesis.</title>
        <authorList>
            <person name="Fuchs B.M."/>
            <person name="Spring S."/>
            <person name="Teeling H."/>
            <person name="Quast C."/>
            <person name="Wulf J."/>
            <person name="Schattenhofer M."/>
            <person name="Yan S."/>
            <person name="Ferriera S."/>
            <person name="Johnson J."/>
            <person name="Glockner F.O."/>
            <person name="Amann R."/>
        </authorList>
    </citation>
    <scope>NUCLEOTIDE SEQUENCE [LARGE SCALE GENOMIC DNA]</scope>
    <source>
        <strain evidence="3">KT71</strain>
    </source>
</reference>
<keyword evidence="2" id="KW-0802">TPR repeat</keyword>
<dbReference type="SUPFAM" id="SSF48452">
    <property type="entry name" value="TPR-like"/>
    <property type="match status" value="1"/>
</dbReference>
<dbReference type="Gene3D" id="3.40.50.300">
    <property type="entry name" value="P-loop containing nucleotide triphosphate hydrolases"/>
    <property type="match status" value="1"/>
</dbReference>
<organism evidence="3 4">
    <name type="scientific">Congregibacter litoralis KT71</name>
    <dbReference type="NCBI Taxonomy" id="314285"/>
    <lineage>
        <taxon>Bacteria</taxon>
        <taxon>Pseudomonadati</taxon>
        <taxon>Pseudomonadota</taxon>
        <taxon>Gammaproteobacteria</taxon>
        <taxon>Cellvibrionales</taxon>
        <taxon>Halieaceae</taxon>
        <taxon>Congregibacter</taxon>
    </lineage>
</organism>
<dbReference type="Gene3D" id="1.25.40.10">
    <property type="entry name" value="Tetratricopeptide repeat domain"/>
    <property type="match status" value="1"/>
</dbReference>
<dbReference type="eggNOG" id="COG0457">
    <property type="taxonomic scope" value="Bacteria"/>
</dbReference>
<dbReference type="InterPro" id="IPR019734">
    <property type="entry name" value="TPR_rpt"/>
</dbReference>
<dbReference type="Pfam" id="PF13181">
    <property type="entry name" value="TPR_8"/>
    <property type="match status" value="2"/>
</dbReference>
<dbReference type="SUPFAM" id="SSF52540">
    <property type="entry name" value="P-loop containing nucleoside triphosphate hydrolases"/>
    <property type="match status" value="1"/>
</dbReference>
<dbReference type="PROSITE" id="PS50005">
    <property type="entry name" value="TPR"/>
    <property type="match status" value="3"/>
</dbReference>
<dbReference type="HOGENOM" id="CLU_017034_1_0_6"/>
<dbReference type="PANTHER" id="PTHR12788">
    <property type="entry name" value="PROTEIN-TYROSINE SULFOTRANSFERASE 2"/>
    <property type="match status" value="1"/>
</dbReference>
<dbReference type="Proteomes" id="UP000019205">
    <property type="component" value="Chromosome"/>
</dbReference>
<evidence type="ECO:0000256" key="2">
    <source>
        <dbReference type="PROSITE-ProRule" id="PRU00339"/>
    </source>
</evidence>
<comment type="caution">
    <text evidence="3">The sequence shown here is derived from an EMBL/GenBank/DDBJ whole genome shotgun (WGS) entry which is preliminary data.</text>
</comment>
<dbReference type="SMART" id="SM00028">
    <property type="entry name" value="TPR"/>
    <property type="match status" value="3"/>
</dbReference>
<dbReference type="STRING" id="314285.KT71_13609"/>
<feature type="repeat" description="TPR" evidence="2">
    <location>
        <begin position="147"/>
        <end position="180"/>
    </location>
</feature>
<dbReference type="AlphaFoldDB" id="A4ADX9"/>
<gene>
    <name evidence="3" type="ORF">KT71_13609</name>
</gene>
<dbReference type="InterPro" id="IPR026634">
    <property type="entry name" value="TPST-like"/>
</dbReference>
<feature type="repeat" description="TPR" evidence="2">
    <location>
        <begin position="45"/>
        <end position="78"/>
    </location>
</feature>
<dbReference type="Pfam" id="PF13469">
    <property type="entry name" value="Sulfotransfer_3"/>
    <property type="match status" value="1"/>
</dbReference>
<evidence type="ECO:0000313" key="4">
    <source>
        <dbReference type="Proteomes" id="UP000019205"/>
    </source>
</evidence>
<feature type="repeat" description="TPR" evidence="2">
    <location>
        <begin position="113"/>
        <end position="146"/>
    </location>
</feature>
<accession>A4ADX9</accession>